<dbReference type="VEuPathDB" id="TrichDB:TRFO_01327"/>
<evidence type="ECO:0000313" key="1">
    <source>
        <dbReference type="EMBL" id="OHT07189.1"/>
    </source>
</evidence>
<keyword evidence="2" id="KW-1185">Reference proteome</keyword>
<name>A0A1J4KCK6_9EUKA</name>
<evidence type="ECO:0000313" key="2">
    <source>
        <dbReference type="Proteomes" id="UP000179807"/>
    </source>
</evidence>
<gene>
    <name evidence="1" type="ORF">TRFO_01327</name>
</gene>
<dbReference type="EMBL" id="MLAK01000704">
    <property type="protein sequence ID" value="OHT07189.1"/>
    <property type="molecule type" value="Genomic_DNA"/>
</dbReference>
<sequence length="116" mass="12687">MSKGDKTMSISELQSDIYDQDEDHGVSIELLLSQKESNDKQFISTCQSLNKEIIAAREEIQSLMVVSSGFCASIGTKTQSPVFPSLSPRHQCLANGSISDMSFLTPRKGATMTPKK</sequence>
<accession>A0A1J4KCK6</accession>
<reference evidence="1" key="1">
    <citation type="submission" date="2016-10" db="EMBL/GenBank/DDBJ databases">
        <authorList>
            <person name="Benchimol M."/>
            <person name="Almeida L.G."/>
            <person name="Vasconcelos A.T."/>
            <person name="Perreira-Neves A."/>
            <person name="Rosa I.A."/>
            <person name="Tasca T."/>
            <person name="Bogo M.R."/>
            <person name="de Souza W."/>
        </authorList>
    </citation>
    <scope>NUCLEOTIDE SEQUENCE [LARGE SCALE GENOMIC DNA]</scope>
    <source>
        <strain evidence="1">K</strain>
    </source>
</reference>
<dbReference type="AlphaFoldDB" id="A0A1J4KCK6"/>
<dbReference type="GeneID" id="94824744"/>
<protein>
    <submittedName>
        <fullName evidence="1">Uncharacterized protein</fullName>
    </submittedName>
</protein>
<dbReference type="Proteomes" id="UP000179807">
    <property type="component" value="Unassembled WGS sequence"/>
</dbReference>
<dbReference type="RefSeq" id="XP_068360325.1">
    <property type="nucleotide sequence ID" value="XM_068490040.1"/>
</dbReference>
<organism evidence="1 2">
    <name type="scientific">Tritrichomonas foetus</name>
    <dbReference type="NCBI Taxonomy" id="1144522"/>
    <lineage>
        <taxon>Eukaryota</taxon>
        <taxon>Metamonada</taxon>
        <taxon>Parabasalia</taxon>
        <taxon>Tritrichomonadida</taxon>
        <taxon>Tritrichomonadidae</taxon>
        <taxon>Tritrichomonas</taxon>
    </lineage>
</organism>
<proteinExistence type="predicted"/>
<comment type="caution">
    <text evidence="1">The sequence shown here is derived from an EMBL/GenBank/DDBJ whole genome shotgun (WGS) entry which is preliminary data.</text>
</comment>